<accession>E7RZX4</accession>
<evidence type="ECO:0000313" key="3">
    <source>
        <dbReference type="Proteomes" id="UP000011021"/>
    </source>
</evidence>
<dbReference type="eggNOG" id="ENOG5033N60">
    <property type="taxonomic scope" value="Bacteria"/>
</dbReference>
<dbReference type="EMBL" id="AEQP01000022">
    <property type="protein sequence ID" value="EFV94123.1"/>
    <property type="molecule type" value="Genomic_DNA"/>
</dbReference>
<dbReference type="Gene3D" id="2.130.10.10">
    <property type="entry name" value="YVTN repeat-like/Quinoprotein amine dehydrogenase"/>
    <property type="match status" value="1"/>
</dbReference>
<gene>
    <name evidence="2" type="ORF">HMPREF0551_2238</name>
</gene>
<dbReference type="AlphaFoldDB" id="E7RZX4"/>
<keyword evidence="3" id="KW-1185">Reference proteome</keyword>
<evidence type="ECO:0008006" key="4">
    <source>
        <dbReference type="Google" id="ProtNLM"/>
    </source>
</evidence>
<feature type="region of interest" description="Disordered" evidence="1">
    <location>
        <begin position="1"/>
        <end position="25"/>
    </location>
</feature>
<name>E7RZX4_9BURK</name>
<comment type="caution">
    <text evidence="2">The sequence shown here is derived from an EMBL/GenBank/DDBJ whole genome shotgun (WGS) entry which is preliminary data.</text>
</comment>
<sequence length="423" mass="47009">MSPLPAGTERLPLPDNARPPFLSSTRDPVHGSCIVRVTDNAAHPEAPALRNDYSRRQAFNANDTRFLLDASDGHWHLHDATTGRFIRVLNNLNGATDRLAGDAEPQWHPTDPDLLYFLPRDGIGMQIYLLDLKTNQVSVVADMGPQIQQHWPDASVASTRSEGSPSADGRYWCFMARAVVDNGSWPMRGVFTWDLQEQRIVGTLNQDGTPDHVSMSPSGKYCVVSHTTATGPGTRAYRRDFQAPYGTSTPDAWLQLHTTSEHSDIALDPQGRDVYVSVDYQSNGGDVFMLNLETGQRTPLFSTYPGRTATALHISGKAYNRPGWVLVSTYAEHPADDSSVQGLHDERRQWLHRKMFAVSLTENPDIRSIAYINSDAFKYEAEPQATVNRNFTRMLFNSTWNGSSMADQEVFLTAITAQALGSR</sequence>
<evidence type="ECO:0000313" key="2">
    <source>
        <dbReference type="EMBL" id="EFV94123.1"/>
    </source>
</evidence>
<protein>
    <recommendedName>
        <fullName evidence="4">WD40-like protein</fullName>
    </recommendedName>
</protein>
<evidence type="ECO:0000256" key="1">
    <source>
        <dbReference type="SAM" id="MobiDB-lite"/>
    </source>
</evidence>
<dbReference type="SUPFAM" id="SSF82171">
    <property type="entry name" value="DPP6 N-terminal domain-like"/>
    <property type="match status" value="1"/>
</dbReference>
<dbReference type="HOGENOM" id="CLU_026979_0_0_4"/>
<proteinExistence type="predicted"/>
<reference evidence="2 3" key="1">
    <citation type="submission" date="2010-12" db="EMBL/GenBank/DDBJ databases">
        <authorList>
            <person name="Muzny D."/>
            <person name="Qin X."/>
            <person name="Deng J."/>
            <person name="Jiang H."/>
            <person name="Liu Y."/>
            <person name="Qu J."/>
            <person name="Song X.-Z."/>
            <person name="Zhang L."/>
            <person name="Thornton R."/>
            <person name="Coyle M."/>
            <person name="Francisco L."/>
            <person name="Jackson L."/>
            <person name="Javaid M."/>
            <person name="Korchina V."/>
            <person name="Kovar C."/>
            <person name="Mata R."/>
            <person name="Mathew T."/>
            <person name="Ngo R."/>
            <person name="Nguyen L."/>
            <person name="Nguyen N."/>
            <person name="Okwuonu G."/>
            <person name="Ongeri F."/>
            <person name="Pham C."/>
            <person name="Simmons D."/>
            <person name="Wilczek-Boney K."/>
            <person name="Hale W."/>
            <person name="Jakkamsetti A."/>
            <person name="Pham P."/>
            <person name="Ruth R."/>
            <person name="San Lucas F."/>
            <person name="Warren J."/>
            <person name="Zhang J."/>
            <person name="Zhao Z."/>
            <person name="Zhou C."/>
            <person name="Zhu D."/>
            <person name="Lee S."/>
            <person name="Bess C."/>
            <person name="Blankenburg K."/>
            <person name="Forbes L."/>
            <person name="Fu Q."/>
            <person name="Gubbala S."/>
            <person name="Hirani K."/>
            <person name="Jayaseelan J.C."/>
            <person name="Lara F."/>
            <person name="Munidasa M."/>
            <person name="Palculict T."/>
            <person name="Patil S."/>
            <person name="Pu L.-L."/>
            <person name="Saada N."/>
            <person name="Tang L."/>
            <person name="Weissenberger G."/>
            <person name="Zhu Y."/>
            <person name="Hemphill L."/>
            <person name="Shang Y."/>
            <person name="Youmans B."/>
            <person name="Ayvaz T."/>
            <person name="Ross M."/>
            <person name="Santibanez J."/>
            <person name="Aqrawi P."/>
            <person name="Gross S."/>
            <person name="Joshi V."/>
            <person name="Fowler G."/>
            <person name="Nazareth L."/>
            <person name="Reid J."/>
            <person name="Worley K."/>
            <person name="Petrosino J."/>
            <person name="Highlander S."/>
            <person name="Gibbs R."/>
        </authorList>
    </citation>
    <scope>NUCLEOTIDE SEQUENCE [LARGE SCALE GENOMIC DNA]</scope>
    <source>
        <strain evidence="2 3">ATCC 51599</strain>
    </source>
</reference>
<dbReference type="Proteomes" id="UP000011021">
    <property type="component" value="Unassembled WGS sequence"/>
</dbReference>
<organism evidence="2 3">
    <name type="scientific">Lautropia mirabilis ATCC 51599</name>
    <dbReference type="NCBI Taxonomy" id="887898"/>
    <lineage>
        <taxon>Bacteria</taxon>
        <taxon>Pseudomonadati</taxon>
        <taxon>Pseudomonadota</taxon>
        <taxon>Betaproteobacteria</taxon>
        <taxon>Burkholderiales</taxon>
        <taxon>Burkholderiaceae</taxon>
        <taxon>Lautropia</taxon>
    </lineage>
</organism>
<dbReference type="InterPro" id="IPR015943">
    <property type="entry name" value="WD40/YVTN_repeat-like_dom_sf"/>
</dbReference>